<dbReference type="Proteomes" id="UP000620124">
    <property type="component" value="Unassembled WGS sequence"/>
</dbReference>
<organism evidence="6 7">
    <name type="scientific">Mycena venus</name>
    <dbReference type="NCBI Taxonomy" id="2733690"/>
    <lineage>
        <taxon>Eukaryota</taxon>
        <taxon>Fungi</taxon>
        <taxon>Dikarya</taxon>
        <taxon>Basidiomycota</taxon>
        <taxon>Agaricomycotina</taxon>
        <taxon>Agaricomycetes</taxon>
        <taxon>Agaricomycetidae</taxon>
        <taxon>Agaricales</taxon>
        <taxon>Marasmiineae</taxon>
        <taxon>Mycenaceae</taxon>
        <taxon>Mycena</taxon>
    </lineage>
</organism>
<reference evidence="6" key="1">
    <citation type="submission" date="2020-05" db="EMBL/GenBank/DDBJ databases">
        <title>Mycena genomes resolve the evolution of fungal bioluminescence.</title>
        <authorList>
            <person name="Tsai I.J."/>
        </authorList>
    </citation>
    <scope>NUCLEOTIDE SEQUENCE</scope>
    <source>
        <strain evidence="6">CCC161011</strain>
    </source>
</reference>
<keyword evidence="3" id="KW-0433">Leucine-rich repeat</keyword>
<evidence type="ECO:0000256" key="5">
    <source>
        <dbReference type="SAM" id="MobiDB-lite"/>
    </source>
</evidence>
<feature type="compositionally biased region" description="Low complexity" evidence="5">
    <location>
        <begin position="430"/>
        <end position="445"/>
    </location>
</feature>
<evidence type="ECO:0000256" key="4">
    <source>
        <dbReference type="ARBA" id="ARBA00022737"/>
    </source>
</evidence>
<feature type="region of interest" description="Disordered" evidence="5">
    <location>
        <begin position="226"/>
        <end position="276"/>
    </location>
</feature>
<dbReference type="Gene3D" id="3.80.10.10">
    <property type="entry name" value="Ribonuclease Inhibitor"/>
    <property type="match status" value="1"/>
</dbReference>
<dbReference type="SUPFAM" id="SSF52075">
    <property type="entry name" value="Outer arm dynein light chain 1"/>
    <property type="match status" value="1"/>
</dbReference>
<gene>
    <name evidence="6" type="ORF">MVEN_00543800</name>
</gene>
<name>A0A8H6YPI0_9AGAR</name>
<feature type="region of interest" description="Disordered" evidence="5">
    <location>
        <begin position="417"/>
        <end position="650"/>
    </location>
</feature>
<dbReference type="PANTHER" id="PTHR15454:SF69">
    <property type="entry name" value="SERINE_THREONINE-PROTEIN KINASE 11-INTERACTING PROTEIN"/>
    <property type="match status" value="1"/>
</dbReference>
<dbReference type="AlphaFoldDB" id="A0A8H6YPI0"/>
<comment type="subcellular location">
    <subcellularLocation>
        <location evidence="1">Cytoplasm</location>
    </subcellularLocation>
</comment>
<evidence type="ECO:0000256" key="1">
    <source>
        <dbReference type="ARBA" id="ARBA00004496"/>
    </source>
</evidence>
<feature type="compositionally biased region" description="Polar residues" evidence="5">
    <location>
        <begin position="446"/>
        <end position="460"/>
    </location>
</feature>
<dbReference type="PANTHER" id="PTHR15454">
    <property type="entry name" value="NISCHARIN RELATED"/>
    <property type="match status" value="1"/>
</dbReference>
<keyword evidence="7" id="KW-1185">Reference proteome</keyword>
<evidence type="ECO:0000256" key="3">
    <source>
        <dbReference type="ARBA" id="ARBA00022614"/>
    </source>
</evidence>
<keyword evidence="2" id="KW-0963">Cytoplasm</keyword>
<dbReference type="OrthoDB" id="676979at2759"/>
<evidence type="ECO:0000313" key="6">
    <source>
        <dbReference type="EMBL" id="KAF7361986.1"/>
    </source>
</evidence>
<evidence type="ECO:0000256" key="2">
    <source>
        <dbReference type="ARBA" id="ARBA00022490"/>
    </source>
</evidence>
<sequence length="678" mass="73837">MAEAEPGDVYLRRLATFVRTHEKNLAAAGVPVRRRRSQNPEPAIAVYNPLSWFSDQNASQPAPLVLSVDTHHLFYTLMRLEAQGLDIGTLDVRIDSPSRPMSYVSFVDASGDKGGNPFNSRVFSLYFVRGLGSLTRRFTKLPALSITAPTKKVIAELAAEPPNENALPLDAFRNLQSLECVDIDPRALLGWDRLAESLRSLKIKKSGLEDVSDIFIGAVLDDQARRAGSTSRKRRRRIPNGPSRPPSVYATRLPDSVPEEGPEQSESGSSSPPPPTELSEIKWAFLKHLSLSDNNLTFFPSTCVPYLTSLTHLDLSSNLLVSHLGAVLYVNLAHNRLESLCGLERLSALERVDLRNNLVEESAEVGRLAMLPNISEIWIDGNPFVEIEEGYRITCFDYFWKEGKTVSLDGTQPGFYEKRNLTVPPPSQMSSSSALGHAHAHGTASPPANTDTAPTSSHEASPNMAPVGAVGVSGKGRRKAKRIVDLDGGDSDGAGSSRSPSHTRTKSDGSSRAKVRPKDKKADGNPPVPILGKGWSRFGALAEEPEAGDTPAPLKISTNNAEIGTTPRRSRHSRYQSEMAVHVSPPLESTSTSPPVVSPTGTPTTATFRRQRNSATFSAKRSERRARVSASVYEPVTSTSDGEGEDSVEDSVDAYRRRIEALKKDMGDGWLKVFRQSS</sequence>
<dbReference type="GO" id="GO:0005737">
    <property type="term" value="C:cytoplasm"/>
    <property type="evidence" value="ECO:0007669"/>
    <property type="project" value="UniProtKB-SubCell"/>
</dbReference>
<dbReference type="InterPro" id="IPR032675">
    <property type="entry name" value="LRR_dom_sf"/>
</dbReference>
<protein>
    <submittedName>
        <fullName evidence="6">Leucine rich repeat domain protein</fullName>
    </submittedName>
</protein>
<evidence type="ECO:0000313" key="7">
    <source>
        <dbReference type="Proteomes" id="UP000620124"/>
    </source>
</evidence>
<keyword evidence="4" id="KW-0677">Repeat</keyword>
<comment type="caution">
    <text evidence="6">The sequence shown here is derived from an EMBL/GenBank/DDBJ whole genome shotgun (WGS) entry which is preliminary data.</text>
</comment>
<proteinExistence type="predicted"/>
<accession>A0A8H6YPI0</accession>
<dbReference type="EMBL" id="JACAZI010000004">
    <property type="protein sequence ID" value="KAF7361986.1"/>
    <property type="molecule type" value="Genomic_DNA"/>
</dbReference>
<feature type="compositionally biased region" description="Low complexity" evidence="5">
    <location>
        <begin position="583"/>
        <end position="605"/>
    </location>
</feature>